<gene>
    <name evidence="1" type="ORF">F4559_005125</name>
</gene>
<evidence type="ECO:0000313" key="1">
    <source>
        <dbReference type="EMBL" id="MBB4967766.1"/>
    </source>
</evidence>
<dbReference type="RefSeq" id="WP_184672733.1">
    <property type="nucleotide sequence ID" value="NZ_BAABAI010000032.1"/>
</dbReference>
<dbReference type="InterPro" id="IPR012338">
    <property type="entry name" value="Beta-lactam/transpept-like"/>
</dbReference>
<dbReference type="PROSITE" id="PS51318">
    <property type="entry name" value="TAT"/>
    <property type="match status" value="1"/>
</dbReference>
<evidence type="ECO:0008006" key="3">
    <source>
        <dbReference type="Google" id="ProtNLM"/>
    </source>
</evidence>
<accession>A0A7W7T7H9</accession>
<dbReference type="Gene3D" id="3.40.710.10">
    <property type="entry name" value="DD-peptidase/beta-lactamase superfamily"/>
    <property type="match status" value="1"/>
</dbReference>
<sequence length="314" mass="33401">MPLTRRSLFTAGAVAGGTLLLPVPRASAEPRFDGWPDWLGAHRDDVALVVDDGRGGRISHRPHAPQPLAAAAMIEHLAAYREVRPEGRVTVGDWERYLPGQDHGAALAHLGITSGNGVTADDPHALVTLDDLAGVMIRFGDTAAADLLRDRLGRPGLPSFLTERLRLVLRRPVSAQEYLADPRLQLEVIGRSPDVPGYAGRADWARDTWPGTAAAVDRTHRLLAGDALLEAGHAVPPKMAGIGVADIGRLGGALPGIVTLGVTVRWPDGRLGSATLLTRGVDEARYADRGALPDLLTRVLLDAAVLGELRDRLS</sequence>
<dbReference type="AlphaFoldDB" id="A0A7W7T7H9"/>
<name>A0A7W7T7H9_9PSEU</name>
<organism evidence="1 2">
    <name type="scientific">Saccharothrix violaceirubra</name>
    <dbReference type="NCBI Taxonomy" id="413306"/>
    <lineage>
        <taxon>Bacteria</taxon>
        <taxon>Bacillati</taxon>
        <taxon>Actinomycetota</taxon>
        <taxon>Actinomycetes</taxon>
        <taxon>Pseudonocardiales</taxon>
        <taxon>Pseudonocardiaceae</taxon>
        <taxon>Saccharothrix</taxon>
    </lineage>
</organism>
<dbReference type="EMBL" id="JACHJS010000001">
    <property type="protein sequence ID" value="MBB4967766.1"/>
    <property type="molecule type" value="Genomic_DNA"/>
</dbReference>
<dbReference type="InterPro" id="IPR006311">
    <property type="entry name" value="TAT_signal"/>
</dbReference>
<evidence type="ECO:0000313" key="2">
    <source>
        <dbReference type="Proteomes" id="UP000542674"/>
    </source>
</evidence>
<proteinExistence type="predicted"/>
<protein>
    <recommendedName>
        <fullName evidence="3">Beta-lactamase family protein</fullName>
    </recommendedName>
</protein>
<keyword evidence="2" id="KW-1185">Reference proteome</keyword>
<comment type="caution">
    <text evidence="1">The sequence shown here is derived from an EMBL/GenBank/DDBJ whole genome shotgun (WGS) entry which is preliminary data.</text>
</comment>
<dbReference type="Proteomes" id="UP000542674">
    <property type="component" value="Unassembled WGS sequence"/>
</dbReference>
<reference evidence="1 2" key="1">
    <citation type="submission" date="2020-08" db="EMBL/GenBank/DDBJ databases">
        <title>Sequencing the genomes of 1000 actinobacteria strains.</title>
        <authorList>
            <person name="Klenk H.-P."/>
        </authorList>
    </citation>
    <scope>NUCLEOTIDE SEQUENCE [LARGE SCALE GENOMIC DNA]</scope>
    <source>
        <strain evidence="1 2">DSM 45084</strain>
    </source>
</reference>